<evidence type="ECO:0000256" key="1">
    <source>
        <dbReference type="ARBA" id="ARBA00022517"/>
    </source>
</evidence>
<keyword evidence="11" id="KW-1185">Reference proteome</keyword>
<keyword evidence="2 6" id="KW-0698">rRNA processing</keyword>
<dbReference type="SUPFAM" id="SSF50978">
    <property type="entry name" value="WD40 repeat-like"/>
    <property type="match status" value="1"/>
</dbReference>
<dbReference type="InterPro" id="IPR012972">
    <property type="entry name" value="NLE"/>
</dbReference>
<gene>
    <name evidence="10" type="ORF">P3T76_002268</name>
</gene>
<evidence type="ECO:0000256" key="5">
    <source>
        <dbReference type="ARBA" id="ARBA00023242"/>
    </source>
</evidence>
<dbReference type="Gene3D" id="3.40.50.720">
    <property type="entry name" value="NAD(P)-binding Rossmann-like Domain"/>
    <property type="match status" value="1"/>
</dbReference>
<dbReference type="EMBL" id="JASMQC010000003">
    <property type="protein sequence ID" value="KAK1946716.1"/>
    <property type="molecule type" value="Genomic_DNA"/>
</dbReference>
<dbReference type="PANTHER" id="PTHR43362:SF1">
    <property type="entry name" value="MANNITOL DEHYDROGENASE 2-RELATED"/>
    <property type="match status" value="1"/>
</dbReference>
<dbReference type="SUPFAM" id="SSF48179">
    <property type="entry name" value="6-phosphogluconate dehydrogenase C-terminal domain-like"/>
    <property type="match status" value="1"/>
</dbReference>
<dbReference type="Gene3D" id="1.10.2020.10">
    <property type="entry name" value="uronate isomerase, domain 2, chain A"/>
    <property type="match status" value="1"/>
</dbReference>
<proteinExistence type="inferred from homology"/>
<evidence type="ECO:0000256" key="8">
    <source>
        <dbReference type="SAM" id="MobiDB-lite"/>
    </source>
</evidence>
<dbReference type="Pfam" id="PF08154">
    <property type="entry name" value="NLE"/>
    <property type="match status" value="1"/>
</dbReference>
<feature type="repeat" description="WD" evidence="7">
    <location>
        <begin position="1260"/>
        <end position="1306"/>
    </location>
</feature>
<comment type="caution">
    <text evidence="10">The sequence shown here is derived from an EMBL/GenBank/DDBJ whole genome shotgun (WGS) entry which is preliminary data.</text>
</comment>
<dbReference type="SUPFAM" id="SSF51735">
    <property type="entry name" value="NAD(P)-binding Rossmann-fold domains"/>
    <property type="match status" value="1"/>
</dbReference>
<evidence type="ECO:0000256" key="6">
    <source>
        <dbReference type="HAMAP-Rule" id="MF_03029"/>
    </source>
</evidence>
<keyword evidence="4" id="KW-0677">Repeat</keyword>
<feature type="domain" description="NLE" evidence="9">
    <location>
        <begin position="1009"/>
        <end position="1072"/>
    </location>
</feature>
<dbReference type="InterPro" id="IPR028599">
    <property type="entry name" value="WDR12/Ytm1"/>
</dbReference>
<comment type="function">
    <text evidence="6">Required for maturation of ribosomal RNAs and formation of the large ribosomal subunit.</text>
</comment>
<evidence type="ECO:0000259" key="9">
    <source>
        <dbReference type="Pfam" id="PF08154"/>
    </source>
</evidence>
<comment type="subcellular location">
    <subcellularLocation>
        <location evidence="6">Nucleus</location>
        <location evidence="6">Nucleolus</location>
    </subcellularLocation>
    <subcellularLocation>
        <location evidence="6">Nucleus</location>
        <location evidence="6">Nucleoplasm</location>
    </subcellularLocation>
</comment>
<dbReference type="PROSITE" id="PS50082">
    <property type="entry name" value="WD_REPEATS_2"/>
    <property type="match status" value="3"/>
</dbReference>
<dbReference type="PRINTS" id="PR00320">
    <property type="entry name" value="GPROTEINBRPT"/>
</dbReference>
<dbReference type="InterPro" id="IPR036322">
    <property type="entry name" value="WD40_repeat_dom_sf"/>
</dbReference>
<dbReference type="InterPro" id="IPR032466">
    <property type="entry name" value="Metal_Hydrolase"/>
</dbReference>
<dbReference type="InterPro" id="IPR050988">
    <property type="entry name" value="Mannitol_DH/Oxidoreductase"/>
</dbReference>
<dbReference type="Gene3D" id="3.20.20.140">
    <property type="entry name" value="Metal-dependent hydrolases"/>
    <property type="match status" value="1"/>
</dbReference>
<keyword evidence="1 6" id="KW-0690">Ribosome biogenesis</keyword>
<dbReference type="SUPFAM" id="SSF51556">
    <property type="entry name" value="Metallo-dependent hydrolases"/>
    <property type="match status" value="1"/>
</dbReference>
<organism evidence="10 11">
    <name type="scientific">Phytophthora citrophthora</name>
    <dbReference type="NCBI Taxonomy" id="4793"/>
    <lineage>
        <taxon>Eukaryota</taxon>
        <taxon>Sar</taxon>
        <taxon>Stramenopiles</taxon>
        <taxon>Oomycota</taxon>
        <taxon>Peronosporomycetes</taxon>
        <taxon>Peronosporales</taxon>
        <taxon>Peronosporaceae</taxon>
        <taxon>Phytophthora</taxon>
    </lineage>
</organism>
<dbReference type="Pfam" id="PF00400">
    <property type="entry name" value="WD40"/>
    <property type="match status" value="5"/>
</dbReference>
<evidence type="ECO:0000256" key="4">
    <source>
        <dbReference type="ARBA" id="ARBA00022737"/>
    </source>
</evidence>
<dbReference type="GO" id="GO:0000466">
    <property type="term" value="P:maturation of 5.8S rRNA from tricistronic rRNA transcript (SSU-rRNA, 5.8S rRNA, LSU-rRNA)"/>
    <property type="evidence" value="ECO:0007669"/>
    <property type="project" value="UniProtKB-UniRule"/>
</dbReference>
<dbReference type="PANTHER" id="PTHR43362">
    <property type="entry name" value="MANNITOL DEHYDROGENASE DSF1-RELATED"/>
    <property type="match status" value="1"/>
</dbReference>
<dbReference type="InterPro" id="IPR036291">
    <property type="entry name" value="NAD(P)-bd_dom_sf"/>
</dbReference>
<dbReference type="CDD" id="cd00200">
    <property type="entry name" value="WD40"/>
    <property type="match status" value="1"/>
</dbReference>
<dbReference type="GO" id="GO:0030687">
    <property type="term" value="C:preribosome, large subunit precursor"/>
    <property type="evidence" value="ECO:0007669"/>
    <property type="project" value="UniProtKB-UniRule"/>
</dbReference>
<dbReference type="GO" id="GO:0005730">
    <property type="term" value="C:nucleolus"/>
    <property type="evidence" value="ECO:0007669"/>
    <property type="project" value="UniProtKB-SubCell"/>
</dbReference>
<dbReference type="GO" id="GO:0005654">
    <property type="term" value="C:nucleoplasm"/>
    <property type="evidence" value="ECO:0007669"/>
    <property type="project" value="UniProtKB-SubCell"/>
</dbReference>
<dbReference type="PROSITE" id="PS50294">
    <property type="entry name" value="WD_REPEATS_REGION"/>
    <property type="match status" value="3"/>
</dbReference>
<dbReference type="InterPro" id="IPR020472">
    <property type="entry name" value="WD40_PAC1"/>
</dbReference>
<dbReference type="HAMAP" id="MF_03029">
    <property type="entry name" value="WDR12"/>
    <property type="match status" value="1"/>
</dbReference>
<feature type="repeat" description="WD" evidence="7">
    <location>
        <begin position="1190"/>
        <end position="1221"/>
    </location>
</feature>
<dbReference type="InterPro" id="IPR013328">
    <property type="entry name" value="6PGD_dom2"/>
</dbReference>
<dbReference type="PROSITE" id="PS00678">
    <property type="entry name" value="WD_REPEATS_1"/>
    <property type="match status" value="1"/>
</dbReference>
<dbReference type="SMART" id="SM00320">
    <property type="entry name" value="WD40"/>
    <property type="match status" value="7"/>
</dbReference>
<evidence type="ECO:0000313" key="11">
    <source>
        <dbReference type="Proteomes" id="UP001259832"/>
    </source>
</evidence>
<dbReference type="Gene3D" id="1.10.1040.10">
    <property type="entry name" value="N-(1-d-carboxylethyl)-l-norvaline Dehydrogenase, domain 2"/>
    <property type="match status" value="1"/>
</dbReference>
<dbReference type="InterPro" id="IPR015943">
    <property type="entry name" value="WD40/YVTN_repeat-like_dom_sf"/>
</dbReference>
<feature type="region of interest" description="Disordered" evidence="8">
    <location>
        <begin position="1222"/>
        <end position="1243"/>
    </location>
</feature>
<dbReference type="Gene3D" id="2.130.10.10">
    <property type="entry name" value="YVTN repeat-like/Quinoprotein amine dehydrogenase"/>
    <property type="match status" value="1"/>
</dbReference>
<name>A0AAD9LS91_9STRA</name>
<dbReference type="InterPro" id="IPR001680">
    <property type="entry name" value="WD40_rpt"/>
</dbReference>
<comment type="similarity">
    <text evidence="6">Belongs to the WD repeat WDR12/YTM1 family.</text>
</comment>
<feature type="repeat" description="WD" evidence="7">
    <location>
        <begin position="1352"/>
        <end position="1394"/>
    </location>
</feature>
<protein>
    <recommendedName>
        <fullName evidence="6">Ribosome biogenesis protein WDR12 homolog</fullName>
    </recommendedName>
</protein>
<dbReference type="GO" id="GO:0000463">
    <property type="term" value="P:maturation of LSU-rRNA from tricistronic rRNA transcript (SSU-rRNA, 5.8S rRNA, LSU-rRNA)"/>
    <property type="evidence" value="ECO:0007669"/>
    <property type="project" value="UniProtKB-UniRule"/>
</dbReference>
<dbReference type="Proteomes" id="UP001259832">
    <property type="component" value="Unassembled WGS sequence"/>
</dbReference>
<dbReference type="GO" id="GO:0016616">
    <property type="term" value="F:oxidoreductase activity, acting on the CH-OH group of donors, NAD or NADP as acceptor"/>
    <property type="evidence" value="ECO:0007669"/>
    <property type="project" value="TreeGrafter"/>
</dbReference>
<accession>A0AAD9LS91</accession>
<evidence type="ECO:0000256" key="3">
    <source>
        <dbReference type="ARBA" id="ARBA00022574"/>
    </source>
</evidence>
<keyword evidence="5 6" id="KW-0539">Nucleus</keyword>
<dbReference type="InterPro" id="IPR008927">
    <property type="entry name" value="6-PGluconate_DH-like_C_sf"/>
</dbReference>
<sequence length="1432" mass="158582">MMVDVIPTLAVQTASEFSICSPRYEAKRPFRTIPTPFASAVAASCVLVPTLRAAGSAVVLAQTRGTSFASVCAKADGEYEVDTIQKDGSVQTETIQVEAVGSLGIAEDRAAFMQLPNKLPKLKYIGFGVTESGIVKNGPAIVDLTVLLYSCFTNLPDNVISVINTDNLPENGGTIQKLVLETEWKSQPSDLAPFRAYVASKVHFHNTMVDRLTSHRAGDSLVPLTEPWPTKTLVIEDLQGVLDAKVLSGLPGVHIRTAAGQLEQDHLLKLSIANAVHTAMVYLLALTRVKTTCEVLKYPQVRQFLDLLFAKDIEPSLVLRGISKEDAQHTYDEWMGRVEHKHFGLDNFWVGQNAMLKYGVRLFSNVEANVTKNENYRPSVFMAFTTAVILRYLTPTQADSRKEEGNGPEIFVGAMDSIQDRTPLYSTTEKTYVYANGLTANISTGKYEFLDGEHGHTAKILWKTSQKVLAASKSSSHDFPKSTRAESSSEVSSGVGVAVASVLSSVKGFDIANDAYASFAADVAALYQRLVSGKQTALETLEDVLRNHHTSEYLATKEEVATFVREAVASVQIIDVHTHLFPPSHGKLMLWGINELLTYHYLVAEFLQTAPMQVEEFNAHSKEEQAALIWQHLFVDRSPVSEACRGVLTTLHLLGLDHLVAKRDLTSIQNWFKQQDPEEYVDTVFRLSGLKYAVMTNIPFEPEEARHWLGDPATNTPPPAWSRKYFRSALRVDQILLGDWASIGPTLDVFKLPHTLEGVRTLLEKWIDIMKPEYFMSSVPIFFEYPDENTPKSAAGELPNGAELLLQVLLPLAEEKKLPIALKFDSVRPINARYGVAGDGVKASNVDILIKLCNNFPRVKFLATFLSRVNQHEVTVTANKFRNLHLYGCWWYCNNPSIIEELTRMRIEILGTAFTSQHSDARVLDQLIYKWSHSRDVIGEVLVDMYEKLFATGWKVSKSDIERDVQRLFGHSYEEYMDKEIAPVIRNGIQSVNCITKVCTTMDEEGPQVRVKFVTKDESIRVTETPFAVPTRLNRRGLSQVVNHLLATVDKPRPFDFLIDGLFLRSSLDKYLQTSGVSEEALLTLEYVEALPEPQKQNGSDHPDWVSAVAALDGELVVTGCYDGVLRVYDAQGDCKASVKAHQGAIKAVSVAPSAGKSGEFIIASSGKDQLAQLWRFTVKSAKLSPIAALTGHLNSVDAVQMNASSQRVVTGSWDNTVRVWHTPNSSEDSGEQRSAKKHKKTENDVGAVSFQQLEAEIVLVGHTSYVTGVAFRPKTSEHDEDVVVSAGSDRNVRIWDLVTQSCSQALVGNRAVSDLSVNANGLLLTAHPDNCVRLWDPRAQQSGESIVQRTFRSHKEWVSSVAWHPDNENLFVSGGYDGTAKVWDARSTIPLHTVSAHEGKLLGLSWRNQNEDQSVAFVTGGDDKKLNFFSV</sequence>
<evidence type="ECO:0000256" key="7">
    <source>
        <dbReference type="PROSITE-ProRule" id="PRU00221"/>
    </source>
</evidence>
<keyword evidence="3 7" id="KW-0853">WD repeat</keyword>
<reference evidence="10" key="1">
    <citation type="submission" date="2023-08" db="EMBL/GenBank/DDBJ databases">
        <title>Reference Genome Resource for the Citrus Pathogen Phytophthora citrophthora.</title>
        <authorList>
            <person name="Moller H."/>
            <person name="Coetzee B."/>
            <person name="Rose L.J."/>
            <person name="Van Niekerk J.M."/>
        </authorList>
    </citation>
    <scope>NUCLEOTIDE SEQUENCE</scope>
    <source>
        <strain evidence="10">STE-U-9442</strain>
    </source>
</reference>
<dbReference type="GO" id="GO:0043021">
    <property type="term" value="F:ribonucleoprotein complex binding"/>
    <property type="evidence" value="ECO:0007669"/>
    <property type="project" value="UniProtKB-UniRule"/>
</dbReference>
<dbReference type="InterPro" id="IPR019775">
    <property type="entry name" value="WD40_repeat_CS"/>
</dbReference>
<evidence type="ECO:0000313" key="10">
    <source>
        <dbReference type="EMBL" id="KAK1946716.1"/>
    </source>
</evidence>
<evidence type="ECO:0000256" key="2">
    <source>
        <dbReference type="ARBA" id="ARBA00022552"/>
    </source>
</evidence>